<dbReference type="EMBL" id="JAHVAH010000001">
    <property type="protein sequence ID" value="MBW0143889.1"/>
    <property type="molecule type" value="Genomic_DNA"/>
</dbReference>
<dbReference type="InterPro" id="IPR006917">
    <property type="entry name" value="SOUL_heme-bd"/>
</dbReference>
<accession>A0ABS6V2Y1</accession>
<feature type="transmembrane region" description="Helical" evidence="1">
    <location>
        <begin position="12"/>
        <end position="32"/>
    </location>
</feature>
<keyword evidence="1" id="KW-0812">Transmembrane</keyword>
<gene>
    <name evidence="2" type="ORF">KTQ36_01095</name>
</gene>
<sequence>MTEKSGRDWKKWVIGGGLVAGIALVGGARFLMREKNTPEPDYADVMEEGDFAVRDYGSLWIAETIAVGDRRTAIKSGFKMLADYIFARSHDGDEVPMTVPVLQQLSGNETWTIGFVMPPDWARAELPDPPIGVKLDHAAARRVAIVRFDGKPEEVDFAEQEKRLAGWVEAQGLTPIGSAPLYAFYNSPAMPGPLRRNEIWLEVER</sequence>
<evidence type="ECO:0000256" key="1">
    <source>
        <dbReference type="SAM" id="Phobius"/>
    </source>
</evidence>
<keyword evidence="3" id="KW-1185">Reference proteome</keyword>
<dbReference type="Pfam" id="PF04832">
    <property type="entry name" value="SOUL"/>
    <property type="match status" value="1"/>
</dbReference>
<comment type="caution">
    <text evidence="2">The sequence shown here is derived from an EMBL/GenBank/DDBJ whole genome shotgun (WGS) entry which is preliminary data.</text>
</comment>
<dbReference type="PANTHER" id="PTHR11220">
    <property type="entry name" value="HEME-BINDING PROTEIN-RELATED"/>
    <property type="match status" value="1"/>
</dbReference>
<organism evidence="2 3">
    <name type="scientific">Sphingomicrobium clamense</name>
    <dbReference type="NCBI Taxonomy" id="2851013"/>
    <lineage>
        <taxon>Bacteria</taxon>
        <taxon>Pseudomonadati</taxon>
        <taxon>Pseudomonadota</taxon>
        <taxon>Alphaproteobacteria</taxon>
        <taxon>Sphingomonadales</taxon>
        <taxon>Sphingomonadaceae</taxon>
        <taxon>Sphingomicrobium</taxon>
    </lineage>
</organism>
<dbReference type="RefSeq" id="WP_218631938.1">
    <property type="nucleotide sequence ID" value="NZ_JAHVAH010000001.1"/>
</dbReference>
<evidence type="ECO:0000313" key="2">
    <source>
        <dbReference type="EMBL" id="MBW0143889.1"/>
    </source>
</evidence>
<reference evidence="2 3" key="1">
    <citation type="submission" date="2021-07" db="EMBL/GenBank/DDBJ databases">
        <title>The draft genome sequence of Sphingomicrobium sp. B8.</title>
        <authorList>
            <person name="Mu L."/>
        </authorList>
    </citation>
    <scope>NUCLEOTIDE SEQUENCE [LARGE SCALE GENOMIC DNA]</scope>
    <source>
        <strain evidence="2 3">B8</strain>
    </source>
</reference>
<protein>
    <submittedName>
        <fullName evidence="2">Heme-binding protein</fullName>
    </submittedName>
</protein>
<proteinExistence type="predicted"/>
<evidence type="ECO:0000313" key="3">
    <source>
        <dbReference type="Proteomes" id="UP000698028"/>
    </source>
</evidence>
<keyword evidence="1" id="KW-1133">Transmembrane helix</keyword>
<name>A0ABS6V2Y1_9SPHN</name>
<dbReference type="PANTHER" id="PTHR11220:SF1">
    <property type="entry name" value="HEME-BINDING PROTEIN 2"/>
    <property type="match status" value="1"/>
</dbReference>
<dbReference type="Proteomes" id="UP000698028">
    <property type="component" value="Unassembled WGS sequence"/>
</dbReference>
<keyword evidence="1" id="KW-0472">Membrane</keyword>